<comment type="caution">
    <text evidence="1">The sequence shown here is derived from an EMBL/GenBank/DDBJ whole genome shotgun (WGS) entry which is preliminary data.</text>
</comment>
<evidence type="ECO:0000313" key="2">
    <source>
        <dbReference type="Proteomes" id="UP000276133"/>
    </source>
</evidence>
<reference evidence="1 2" key="1">
    <citation type="journal article" date="2018" name="Sci. Rep.">
        <title>Genomic signatures of local adaptation to the degree of environmental predictability in rotifers.</title>
        <authorList>
            <person name="Franch-Gras L."/>
            <person name="Hahn C."/>
            <person name="Garcia-Roger E.M."/>
            <person name="Carmona M.J."/>
            <person name="Serra M."/>
            <person name="Gomez A."/>
        </authorList>
    </citation>
    <scope>NUCLEOTIDE SEQUENCE [LARGE SCALE GENOMIC DNA]</scope>
    <source>
        <strain evidence="1">HYR1</strain>
    </source>
</reference>
<gene>
    <name evidence="1" type="ORF">BpHYR1_045853</name>
</gene>
<accession>A0A3M7RBD1</accession>
<proteinExistence type="predicted"/>
<evidence type="ECO:0000313" key="1">
    <source>
        <dbReference type="EMBL" id="RNA20850.1"/>
    </source>
</evidence>
<dbReference type="EMBL" id="REGN01003771">
    <property type="protein sequence ID" value="RNA20850.1"/>
    <property type="molecule type" value="Genomic_DNA"/>
</dbReference>
<protein>
    <submittedName>
        <fullName evidence="1">Uncharacterized protein</fullName>
    </submittedName>
</protein>
<sequence length="103" mass="11798">METNQALLLATTFIFTFKCKFLIVGCPFSNHKFLTASFPASTIKEDIMNNSFRMMKFFKLSGIENKWNFIKDNIVSAIESCCSLIKLKAELFKSHKSQSKSKL</sequence>
<keyword evidence="2" id="KW-1185">Reference proteome</keyword>
<organism evidence="1 2">
    <name type="scientific">Brachionus plicatilis</name>
    <name type="common">Marine rotifer</name>
    <name type="synonym">Brachionus muelleri</name>
    <dbReference type="NCBI Taxonomy" id="10195"/>
    <lineage>
        <taxon>Eukaryota</taxon>
        <taxon>Metazoa</taxon>
        <taxon>Spiralia</taxon>
        <taxon>Gnathifera</taxon>
        <taxon>Rotifera</taxon>
        <taxon>Eurotatoria</taxon>
        <taxon>Monogononta</taxon>
        <taxon>Pseudotrocha</taxon>
        <taxon>Ploima</taxon>
        <taxon>Brachionidae</taxon>
        <taxon>Brachionus</taxon>
    </lineage>
</organism>
<name>A0A3M7RBD1_BRAPC</name>
<dbReference type="AlphaFoldDB" id="A0A3M7RBD1"/>
<dbReference type="Proteomes" id="UP000276133">
    <property type="component" value="Unassembled WGS sequence"/>
</dbReference>